<dbReference type="Pfam" id="PF01416">
    <property type="entry name" value="PseudoU_synth_1"/>
    <property type="match status" value="2"/>
</dbReference>
<dbReference type="Proteomes" id="UP000000496">
    <property type="component" value="Chromosome gsn.131"/>
</dbReference>
<dbReference type="OrthoDB" id="9811823at2"/>
<evidence type="ECO:0000256" key="6">
    <source>
        <dbReference type="PIRSR" id="PIRSR001430-2"/>
    </source>
</evidence>
<dbReference type="NCBIfam" id="TIGR00071">
    <property type="entry name" value="hisT_truA"/>
    <property type="match status" value="1"/>
</dbReference>
<evidence type="ECO:0000256" key="7">
    <source>
        <dbReference type="RuleBase" id="RU003792"/>
    </source>
</evidence>
<comment type="similarity">
    <text evidence="1 4 7">Belongs to the tRNA pseudouridine synthase TruA family.</text>
</comment>
<dbReference type="CDD" id="cd02570">
    <property type="entry name" value="PseudoU_synth_EcTruA"/>
    <property type="match status" value="1"/>
</dbReference>
<dbReference type="PIRSF" id="PIRSF001430">
    <property type="entry name" value="tRNA_psdUrid_synth"/>
    <property type="match status" value="1"/>
</dbReference>
<feature type="active site" description="Nucleophile" evidence="4 5">
    <location>
        <position position="53"/>
    </location>
</feature>
<dbReference type="GO" id="GO:0031119">
    <property type="term" value="P:tRNA pseudouridine synthesis"/>
    <property type="evidence" value="ECO:0007669"/>
    <property type="project" value="UniProtKB-UniRule"/>
</dbReference>
<evidence type="ECO:0000256" key="3">
    <source>
        <dbReference type="ARBA" id="ARBA00023235"/>
    </source>
</evidence>
<dbReference type="PANTHER" id="PTHR11142:SF0">
    <property type="entry name" value="TRNA PSEUDOURIDINE SYNTHASE-LIKE 1"/>
    <property type="match status" value="1"/>
</dbReference>
<evidence type="ECO:0000313" key="9">
    <source>
        <dbReference type="EMBL" id="CCB89669.1"/>
    </source>
</evidence>
<dbReference type="HAMAP" id="MF_00171">
    <property type="entry name" value="TruA"/>
    <property type="match status" value="1"/>
</dbReference>
<reference evidence="9 10" key="1">
    <citation type="journal article" date="2011" name="Mol. Biol. Evol.">
        <title>Unity in variety--the pan-genome of the Chlamydiae.</title>
        <authorList>
            <person name="Collingro A."/>
            <person name="Tischler P."/>
            <person name="Weinmaier T."/>
            <person name="Penz T."/>
            <person name="Heinz E."/>
            <person name="Brunham R.C."/>
            <person name="Read T.D."/>
            <person name="Bavoil P.M."/>
            <person name="Sachse K."/>
            <person name="Kahane S."/>
            <person name="Friedman M.G."/>
            <person name="Rattei T."/>
            <person name="Myers G.S."/>
            <person name="Horn M."/>
        </authorList>
    </citation>
    <scope>NUCLEOTIDE SEQUENCE [LARGE SCALE GENOMIC DNA]</scope>
    <source>
        <strain evidence="10">ATCC VR-1471 / Z</strain>
    </source>
</reference>
<evidence type="ECO:0000256" key="2">
    <source>
        <dbReference type="ARBA" id="ARBA00022694"/>
    </source>
</evidence>
<dbReference type="Gene3D" id="3.30.70.660">
    <property type="entry name" value="Pseudouridine synthase I, catalytic domain, C-terminal subdomain"/>
    <property type="match status" value="1"/>
</dbReference>
<name>F8L5L1_SIMNZ</name>
<proteinExistence type="inferred from homology"/>
<comment type="caution">
    <text evidence="4">Lacks conserved residue(s) required for the propagation of feature annotation.</text>
</comment>
<protein>
    <recommendedName>
        <fullName evidence="4">tRNA pseudouridine synthase A</fullName>
        <ecNumber evidence="4">5.4.99.12</ecNumber>
    </recommendedName>
    <alternativeName>
        <fullName evidence="4">tRNA pseudouridine(38-40) synthase</fullName>
    </alternativeName>
    <alternativeName>
        <fullName evidence="4">tRNA pseudouridylate synthase I</fullName>
    </alternativeName>
    <alternativeName>
        <fullName evidence="4">tRNA-uridine isomerase I</fullName>
    </alternativeName>
</protein>
<dbReference type="InterPro" id="IPR020103">
    <property type="entry name" value="PsdUridine_synth_cat_dom_sf"/>
</dbReference>
<comment type="subunit">
    <text evidence="4">Homodimer.</text>
</comment>
<comment type="catalytic activity">
    <reaction evidence="4 7">
        <text>uridine(38/39/40) in tRNA = pseudouridine(38/39/40) in tRNA</text>
        <dbReference type="Rhea" id="RHEA:22376"/>
        <dbReference type="Rhea" id="RHEA-COMP:10085"/>
        <dbReference type="Rhea" id="RHEA-COMP:10087"/>
        <dbReference type="ChEBI" id="CHEBI:65314"/>
        <dbReference type="ChEBI" id="CHEBI:65315"/>
        <dbReference type="EC" id="5.4.99.12"/>
    </reaction>
</comment>
<sequence length="247" mass="28080">MKKNIKLILSYDGSAYLGWQASNVGVSIEGTLKEVLEKILQQEVQLQAASRTDAGVHAEAQVVNFFLEKPRNLEHLHKSLNQLLPKDIRVAIVEEAPDDFHPTLKSKGKEYHYRLTRSHVQLPFDRLFAWHYPFSLDLAKMETATKFFIGKHDFQAFGNAADPKPKDTIRTLYRLDIISSEEELRFEIHGNNFLYKMVRNLVGTLVYIGAGKLSLEEAEKLIASKDRTLAGMTAPAHGLLLKKVFYV</sequence>
<evidence type="ECO:0000256" key="1">
    <source>
        <dbReference type="ARBA" id="ARBA00009375"/>
    </source>
</evidence>
<dbReference type="InterPro" id="IPR020095">
    <property type="entry name" value="PsdUridine_synth_TruA_C"/>
</dbReference>
<feature type="domain" description="Pseudouridine synthase I TruA alpha/beta" evidence="8">
    <location>
        <begin position="10"/>
        <end position="101"/>
    </location>
</feature>
<evidence type="ECO:0000259" key="8">
    <source>
        <dbReference type="Pfam" id="PF01416"/>
    </source>
</evidence>
<dbReference type="InterPro" id="IPR020097">
    <property type="entry name" value="PsdUridine_synth_TruA_a/b_dom"/>
</dbReference>
<dbReference type="FunFam" id="3.30.70.580:FF:000001">
    <property type="entry name" value="tRNA pseudouridine synthase A"/>
    <property type="match status" value="1"/>
</dbReference>
<evidence type="ECO:0000256" key="5">
    <source>
        <dbReference type="PIRSR" id="PIRSR001430-1"/>
    </source>
</evidence>
<keyword evidence="3 4" id="KW-0413">Isomerase</keyword>
<dbReference type="EMBL" id="FR872582">
    <property type="protein sequence ID" value="CCB89669.1"/>
    <property type="molecule type" value="Genomic_DNA"/>
</dbReference>
<evidence type="ECO:0000313" key="10">
    <source>
        <dbReference type="Proteomes" id="UP000000496"/>
    </source>
</evidence>
<feature type="binding site" evidence="4 6">
    <location>
        <position position="111"/>
    </location>
    <ligand>
        <name>substrate</name>
    </ligand>
</feature>
<accession>F8L5L1</accession>
<keyword evidence="2 4" id="KW-0819">tRNA processing</keyword>
<dbReference type="Gene3D" id="3.30.70.580">
    <property type="entry name" value="Pseudouridine synthase I, catalytic domain, N-terminal subdomain"/>
    <property type="match status" value="1"/>
</dbReference>
<dbReference type="GO" id="GO:0003723">
    <property type="term" value="F:RNA binding"/>
    <property type="evidence" value="ECO:0007669"/>
    <property type="project" value="InterPro"/>
</dbReference>
<dbReference type="EC" id="5.4.99.12" evidence="4"/>
<dbReference type="AlphaFoldDB" id="F8L5L1"/>
<dbReference type="HOGENOM" id="CLU_014673_0_1_0"/>
<keyword evidence="10" id="KW-1185">Reference proteome</keyword>
<dbReference type="InterPro" id="IPR001406">
    <property type="entry name" value="PsdUridine_synth_TruA"/>
</dbReference>
<dbReference type="InterPro" id="IPR020094">
    <property type="entry name" value="TruA/RsuA/RluB/E/F_N"/>
</dbReference>
<comment type="function">
    <text evidence="4">Formation of pseudouridine at positions 38, 39 and 40 in the anticodon stem and loop of transfer RNAs.</text>
</comment>
<dbReference type="RefSeq" id="WP_013944135.1">
    <property type="nucleotide sequence ID" value="NC_015713.1"/>
</dbReference>
<dbReference type="STRING" id="331113.SNE_A17920"/>
<dbReference type="SUPFAM" id="SSF55120">
    <property type="entry name" value="Pseudouridine synthase"/>
    <property type="match status" value="1"/>
</dbReference>
<dbReference type="KEGG" id="sng:SNE_A17920"/>
<gene>
    <name evidence="9" type="primary">truA2</name>
    <name evidence="4" type="synonym">truA</name>
    <name evidence="9" type="ordered locus">SNE_A17920</name>
</gene>
<dbReference type="eggNOG" id="COG0101">
    <property type="taxonomic scope" value="Bacteria"/>
</dbReference>
<feature type="domain" description="Pseudouridine synthase I TruA alpha/beta" evidence="8">
    <location>
        <begin position="144"/>
        <end position="246"/>
    </location>
</feature>
<dbReference type="GO" id="GO:0160147">
    <property type="term" value="F:tRNA pseudouridine(38-40) synthase activity"/>
    <property type="evidence" value="ECO:0007669"/>
    <property type="project" value="UniProtKB-EC"/>
</dbReference>
<dbReference type="PANTHER" id="PTHR11142">
    <property type="entry name" value="PSEUDOURIDYLATE SYNTHASE"/>
    <property type="match status" value="1"/>
</dbReference>
<organism evidence="9 10">
    <name type="scientific">Simkania negevensis (strain ATCC VR-1471 / DSM 27360 / Z)</name>
    <dbReference type="NCBI Taxonomy" id="331113"/>
    <lineage>
        <taxon>Bacteria</taxon>
        <taxon>Pseudomonadati</taxon>
        <taxon>Chlamydiota</taxon>
        <taxon>Chlamydiia</taxon>
        <taxon>Parachlamydiales</taxon>
        <taxon>Simkaniaceae</taxon>
        <taxon>Simkania</taxon>
    </lineage>
</organism>
<evidence type="ECO:0000256" key="4">
    <source>
        <dbReference type="HAMAP-Rule" id="MF_00171"/>
    </source>
</evidence>